<dbReference type="FunFam" id="3.30.300.30:FF:000008">
    <property type="entry name" value="2,3-dihydroxybenzoate-AMP ligase"/>
    <property type="match status" value="1"/>
</dbReference>
<dbReference type="PANTHER" id="PTHR43201">
    <property type="entry name" value="ACYL-COA SYNTHETASE"/>
    <property type="match status" value="1"/>
</dbReference>
<dbReference type="Proteomes" id="UP000566324">
    <property type="component" value="Unassembled WGS sequence"/>
</dbReference>
<dbReference type="Pfam" id="PF00501">
    <property type="entry name" value="AMP-binding"/>
    <property type="match status" value="1"/>
</dbReference>
<keyword evidence="9" id="KW-1185">Reference proteome</keyword>
<sequence length="520" mass="55357">MIDLEAIRCLSDIPAAQAKARGGEVAVLFGARETTFAQLAERQAAVARALVASGIAPGDRVAVLTRNHDAWYPLFFGAARARACLTPVNCRLVAGEIAFIIGDAAPKLLFVGEGLFETALEAIAGLADPPRLIALHGAHFSFEPFNVWLENGGRAALPGAPEADDDVLQLYTSGTTGRPKGVVLGNRNYRRFMEMAAKVDGFSYSESETVMIVMPLFHVAGTNVSLAGLAQGCRLVLVRDFDADAAVEMMQRESVSHTFLAPAMIRMMLQTAAMSAARFDALQTIAYGASPIAEDVLVRARAAFGCGFVQFYGMTETTGAGSYLSPAGHEVSERLKSCGRPWPDVEVAILGPDGASLAPGEIGEIAIRGDIVMKGYWNRPEATSETLAGGWLHTGDAGYADEHGYFYVHDRIKDMIVSGGENVYPAEVENAILGCPGVADVAVIGVPDARWGEAVKALVVANGAPPAAEDVIAWARSRIAGYKVPKSVDIVETLPRNAAGKVLRRELRRPYWEGRGRAVG</sequence>
<protein>
    <recommendedName>
        <fullName evidence="5">3-methylmercaptopropionyl-CoA ligase</fullName>
        <ecNumber evidence="4">6.2.1.44</ecNumber>
    </recommendedName>
</protein>
<dbReference type="RefSeq" id="WP_184069704.1">
    <property type="nucleotide sequence ID" value="NZ_JACHNZ010000026.1"/>
</dbReference>
<dbReference type="InterPro" id="IPR045851">
    <property type="entry name" value="AMP-bd_C_sf"/>
</dbReference>
<comment type="similarity">
    <text evidence="1">Belongs to the ATP-dependent AMP-binding enzyme family.</text>
</comment>
<feature type="domain" description="AMP-binding enzyme C-terminal" evidence="7">
    <location>
        <begin position="427"/>
        <end position="501"/>
    </location>
</feature>
<evidence type="ECO:0000259" key="7">
    <source>
        <dbReference type="Pfam" id="PF13193"/>
    </source>
</evidence>
<dbReference type="GO" id="GO:0031956">
    <property type="term" value="F:medium-chain fatty acid-CoA ligase activity"/>
    <property type="evidence" value="ECO:0007669"/>
    <property type="project" value="TreeGrafter"/>
</dbReference>
<name>A0A7W7B434_9SPHN</name>
<proteinExistence type="inferred from homology"/>
<evidence type="ECO:0000313" key="8">
    <source>
        <dbReference type="EMBL" id="MBB4632733.1"/>
    </source>
</evidence>
<evidence type="ECO:0000313" key="9">
    <source>
        <dbReference type="Proteomes" id="UP000566324"/>
    </source>
</evidence>
<dbReference type="Pfam" id="PF13193">
    <property type="entry name" value="AMP-binding_C"/>
    <property type="match status" value="1"/>
</dbReference>
<dbReference type="NCBIfam" id="NF004837">
    <property type="entry name" value="PRK06187.1"/>
    <property type="match status" value="1"/>
</dbReference>
<evidence type="ECO:0000256" key="4">
    <source>
        <dbReference type="ARBA" id="ARBA00066616"/>
    </source>
</evidence>
<accession>A0A7W7B434</accession>
<comment type="catalytic activity">
    <reaction evidence="3">
        <text>3-(methylsulfanyl)propanoate + ATP + CoA = 3-(methylsulfanyl)propanoyl-CoA + AMP + diphosphate</text>
        <dbReference type="Rhea" id="RHEA:43052"/>
        <dbReference type="ChEBI" id="CHEBI:30616"/>
        <dbReference type="ChEBI" id="CHEBI:33019"/>
        <dbReference type="ChEBI" id="CHEBI:49016"/>
        <dbReference type="ChEBI" id="CHEBI:57287"/>
        <dbReference type="ChEBI" id="CHEBI:82815"/>
        <dbReference type="ChEBI" id="CHEBI:456215"/>
        <dbReference type="EC" id="6.2.1.44"/>
    </reaction>
    <physiologicalReaction direction="left-to-right" evidence="3">
        <dbReference type="Rhea" id="RHEA:43053"/>
    </physiologicalReaction>
</comment>
<evidence type="ECO:0000256" key="1">
    <source>
        <dbReference type="ARBA" id="ARBA00006432"/>
    </source>
</evidence>
<feature type="domain" description="AMP-dependent synthetase/ligase" evidence="6">
    <location>
        <begin position="16"/>
        <end position="377"/>
    </location>
</feature>
<dbReference type="InterPro" id="IPR042099">
    <property type="entry name" value="ANL_N_sf"/>
</dbReference>
<reference evidence="8 9" key="1">
    <citation type="submission" date="2020-08" db="EMBL/GenBank/DDBJ databases">
        <title>Genomic Encyclopedia of Type Strains, Phase IV (KMG-IV): sequencing the most valuable type-strain genomes for metagenomic binning, comparative biology and taxonomic classification.</title>
        <authorList>
            <person name="Goeker M."/>
        </authorList>
    </citation>
    <scope>NUCLEOTIDE SEQUENCE [LARGE SCALE GENOMIC DNA]</scope>
    <source>
        <strain evidence="8 9">DSM 17328</strain>
    </source>
</reference>
<evidence type="ECO:0000256" key="2">
    <source>
        <dbReference type="ARBA" id="ARBA00022598"/>
    </source>
</evidence>
<dbReference type="Gene3D" id="3.40.50.12780">
    <property type="entry name" value="N-terminal domain of ligase-like"/>
    <property type="match status" value="1"/>
</dbReference>
<dbReference type="Gene3D" id="3.30.300.30">
    <property type="match status" value="1"/>
</dbReference>
<evidence type="ECO:0000256" key="5">
    <source>
        <dbReference type="ARBA" id="ARBA00067668"/>
    </source>
</evidence>
<keyword evidence="2 8" id="KW-0436">Ligase</keyword>
<dbReference type="GO" id="GO:0006631">
    <property type="term" value="P:fatty acid metabolic process"/>
    <property type="evidence" value="ECO:0007669"/>
    <property type="project" value="TreeGrafter"/>
</dbReference>
<dbReference type="PANTHER" id="PTHR43201:SF5">
    <property type="entry name" value="MEDIUM-CHAIN ACYL-COA LIGASE ACSF2, MITOCHONDRIAL"/>
    <property type="match status" value="1"/>
</dbReference>
<dbReference type="InterPro" id="IPR025110">
    <property type="entry name" value="AMP-bd_C"/>
</dbReference>
<dbReference type="InterPro" id="IPR000873">
    <property type="entry name" value="AMP-dep_synth/lig_dom"/>
</dbReference>
<gene>
    <name evidence="8" type="ORF">GGQ98_002360</name>
</gene>
<dbReference type="EMBL" id="JACHNZ010000026">
    <property type="protein sequence ID" value="MBB4632733.1"/>
    <property type="molecule type" value="Genomic_DNA"/>
</dbReference>
<evidence type="ECO:0000256" key="3">
    <source>
        <dbReference type="ARBA" id="ARBA00051915"/>
    </source>
</evidence>
<comment type="caution">
    <text evidence="8">The sequence shown here is derived from an EMBL/GenBank/DDBJ whole genome shotgun (WGS) entry which is preliminary data.</text>
</comment>
<organism evidence="8 9">
    <name type="scientific">Sphingosinicella soli</name>
    <dbReference type="NCBI Taxonomy" id="333708"/>
    <lineage>
        <taxon>Bacteria</taxon>
        <taxon>Pseudomonadati</taxon>
        <taxon>Pseudomonadota</taxon>
        <taxon>Alphaproteobacteria</taxon>
        <taxon>Sphingomonadales</taxon>
        <taxon>Sphingosinicellaceae</taxon>
        <taxon>Sphingosinicella</taxon>
    </lineage>
</organism>
<dbReference type="AlphaFoldDB" id="A0A7W7B434"/>
<dbReference type="EC" id="6.2.1.44" evidence="4"/>
<dbReference type="SUPFAM" id="SSF56801">
    <property type="entry name" value="Acetyl-CoA synthetase-like"/>
    <property type="match status" value="1"/>
</dbReference>
<evidence type="ECO:0000259" key="6">
    <source>
        <dbReference type="Pfam" id="PF00501"/>
    </source>
</evidence>